<gene>
    <name evidence="1" type="ORF">OSIN01602_LOCUS18153</name>
</gene>
<name>A0A7S2A2B9_TRICV</name>
<protein>
    <submittedName>
        <fullName evidence="1">Uncharacterized protein</fullName>
    </submittedName>
</protein>
<evidence type="ECO:0000313" key="1">
    <source>
        <dbReference type="EMBL" id="CAD9355863.1"/>
    </source>
</evidence>
<accession>A0A7S2A2B9</accession>
<sequence length="157" mass="17505">MSFAHLARPLRLGLHRHGPRQQQAVKLATLKLGQGIKIQLLSASSGNTAGNGDETGNNLPRTSSGDQLYLHIAPCGDCWTGREIFAAKHLQPDYVRSVPVPEGFDPDEHLTTGDGEDDMETEIELLRRIYDEGKLPADVIRRFHLINEEASNRQRDR</sequence>
<proteinExistence type="predicted"/>
<dbReference type="AlphaFoldDB" id="A0A7S2A2B9"/>
<organism evidence="1">
    <name type="scientific">Trieres chinensis</name>
    <name type="common">Marine centric diatom</name>
    <name type="synonym">Odontella sinensis</name>
    <dbReference type="NCBI Taxonomy" id="1514140"/>
    <lineage>
        <taxon>Eukaryota</taxon>
        <taxon>Sar</taxon>
        <taxon>Stramenopiles</taxon>
        <taxon>Ochrophyta</taxon>
        <taxon>Bacillariophyta</taxon>
        <taxon>Mediophyceae</taxon>
        <taxon>Biddulphiophycidae</taxon>
        <taxon>Eupodiscales</taxon>
        <taxon>Parodontellaceae</taxon>
        <taxon>Trieres</taxon>
    </lineage>
</organism>
<reference evidence="1" key="1">
    <citation type="submission" date="2021-01" db="EMBL/GenBank/DDBJ databases">
        <authorList>
            <person name="Corre E."/>
            <person name="Pelletier E."/>
            <person name="Niang G."/>
            <person name="Scheremetjew M."/>
            <person name="Finn R."/>
            <person name="Kale V."/>
            <person name="Holt S."/>
            <person name="Cochrane G."/>
            <person name="Meng A."/>
            <person name="Brown T."/>
            <person name="Cohen L."/>
        </authorList>
    </citation>
    <scope>NUCLEOTIDE SEQUENCE</scope>
    <source>
        <strain evidence="1">Grunow 1884</strain>
    </source>
</reference>
<dbReference type="EMBL" id="HBGO01031549">
    <property type="protein sequence ID" value="CAD9355863.1"/>
    <property type="molecule type" value="Transcribed_RNA"/>
</dbReference>